<dbReference type="Proteomes" id="UP000029964">
    <property type="component" value="Unassembled WGS sequence"/>
</dbReference>
<name>A0A086SWV5_HAPC1</name>
<protein>
    <submittedName>
        <fullName evidence="2">Uncharacterized protein</fullName>
    </submittedName>
</protein>
<evidence type="ECO:0000313" key="3">
    <source>
        <dbReference type="Proteomes" id="UP000029964"/>
    </source>
</evidence>
<dbReference type="HOGENOM" id="CLU_110797_0_0_1"/>
<feature type="region of interest" description="Disordered" evidence="1">
    <location>
        <begin position="1"/>
        <end position="175"/>
    </location>
</feature>
<reference evidence="3" key="1">
    <citation type="journal article" date="2014" name="Genome Announc.">
        <title>Genome sequence and annotation of Acremonium chrysogenum, producer of the beta-lactam antibiotic cephalosporin C.</title>
        <authorList>
            <person name="Terfehr D."/>
            <person name="Dahlmann T.A."/>
            <person name="Specht T."/>
            <person name="Zadra I."/>
            <person name="Kuernsteiner H."/>
            <person name="Kueck U."/>
        </authorList>
    </citation>
    <scope>NUCLEOTIDE SEQUENCE [LARGE SCALE GENOMIC DNA]</scope>
    <source>
        <strain evidence="3">ATCC 11550 / CBS 779.69 / DSM 880 / IAM 14645 / JCM 23072 / IMI 49137</strain>
    </source>
</reference>
<sequence>MSASKNPDAMNSAQGEFSSRVPPGEPMTTKGHAPGVHVGNDAAPEFHAETHTPGTAPTDRSFQPNPSSEFNAQAEGRQPAASETLPGATSADVHQGLGHPGQGQTSQEMHGAHAGKRKKERSGLEGVGASYEDPIHKEHADRPYETGVHGKATTDYPAAEDRPGATAEDIASERR</sequence>
<dbReference type="OrthoDB" id="3260716at2759"/>
<evidence type="ECO:0000256" key="1">
    <source>
        <dbReference type="SAM" id="MobiDB-lite"/>
    </source>
</evidence>
<feature type="compositionally biased region" description="Polar residues" evidence="1">
    <location>
        <begin position="52"/>
        <end position="71"/>
    </location>
</feature>
<organism evidence="2 3">
    <name type="scientific">Hapsidospora chrysogenum (strain ATCC 11550 / CBS 779.69 / DSM 880 / IAM 14645 / JCM 23072 / IMI 49137)</name>
    <name type="common">Acremonium chrysogenum</name>
    <dbReference type="NCBI Taxonomy" id="857340"/>
    <lineage>
        <taxon>Eukaryota</taxon>
        <taxon>Fungi</taxon>
        <taxon>Dikarya</taxon>
        <taxon>Ascomycota</taxon>
        <taxon>Pezizomycotina</taxon>
        <taxon>Sordariomycetes</taxon>
        <taxon>Hypocreomycetidae</taxon>
        <taxon>Hypocreales</taxon>
        <taxon>Bionectriaceae</taxon>
        <taxon>Hapsidospora</taxon>
    </lineage>
</organism>
<accession>A0A086SWV5</accession>
<gene>
    <name evidence="2" type="ORF">ACRE_076960</name>
</gene>
<dbReference type="AlphaFoldDB" id="A0A086SWV5"/>
<keyword evidence="3" id="KW-1185">Reference proteome</keyword>
<dbReference type="EMBL" id="JPKY01000122">
    <property type="protein sequence ID" value="KFH41587.1"/>
    <property type="molecule type" value="Genomic_DNA"/>
</dbReference>
<feature type="compositionally biased region" description="Polar residues" evidence="1">
    <location>
        <begin position="1"/>
        <end position="17"/>
    </location>
</feature>
<comment type="caution">
    <text evidence="2">The sequence shown here is derived from an EMBL/GenBank/DDBJ whole genome shotgun (WGS) entry which is preliminary data.</text>
</comment>
<feature type="compositionally biased region" description="Basic and acidic residues" evidence="1">
    <location>
        <begin position="133"/>
        <end position="144"/>
    </location>
</feature>
<proteinExistence type="predicted"/>
<evidence type="ECO:0000313" key="2">
    <source>
        <dbReference type="EMBL" id="KFH41587.1"/>
    </source>
</evidence>